<keyword evidence="9" id="KW-1185">Reference proteome</keyword>
<dbReference type="SUPFAM" id="SSF52540">
    <property type="entry name" value="P-loop containing nucleoside triphosphate hydrolases"/>
    <property type="match status" value="1"/>
</dbReference>
<dbReference type="SUPFAM" id="SSF50969">
    <property type="entry name" value="YVTN repeat-like/Quinoprotein amine dehydrogenase"/>
    <property type="match status" value="1"/>
</dbReference>
<dbReference type="InterPro" id="IPR011044">
    <property type="entry name" value="Quino_amine_DH_bsu"/>
</dbReference>
<comment type="similarity">
    <text evidence="1">Belongs to the AfsR/DnrI/RedD regulatory family.</text>
</comment>
<dbReference type="InterPro" id="IPR051677">
    <property type="entry name" value="AfsR-DnrI-RedD_regulator"/>
</dbReference>
<dbReference type="Pfam" id="PF03704">
    <property type="entry name" value="BTAD"/>
    <property type="match status" value="1"/>
</dbReference>
<keyword evidence="6" id="KW-1133">Transmembrane helix</keyword>
<dbReference type="SMART" id="SM00862">
    <property type="entry name" value="Trans_reg_C"/>
    <property type="match status" value="1"/>
</dbReference>
<dbReference type="Proteomes" id="UP000325003">
    <property type="component" value="Unassembled WGS sequence"/>
</dbReference>
<dbReference type="SMART" id="SM01043">
    <property type="entry name" value="BTAD"/>
    <property type="match status" value="1"/>
</dbReference>
<dbReference type="GO" id="GO:0003677">
    <property type="term" value="F:DNA binding"/>
    <property type="evidence" value="ECO:0007669"/>
    <property type="project" value="UniProtKB-UniRule"/>
</dbReference>
<dbReference type="SUPFAM" id="SSF46894">
    <property type="entry name" value="C-terminal effector domain of the bipartite response regulators"/>
    <property type="match status" value="1"/>
</dbReference>
<evidence type="ECO:0000256" key="5">
    <source>
        <dbReference type="PROSITE-ProRule" id="PRU01091"/>
    </source>
</evidence>
<dbReference type="InterPro" id="IPR015943">
    <property type="entry name" value="WD40/YVTN_repeat-like_dom_sf"/>
</dbReference>
<gene>
    <name evidence="8" type="ORF">F0U44_08945</name>
</gene>
<evidence type="ECO:0000256" key="1">
    <source>
        <dbReference type="ARBA" id="ARBA00005820"/>
    </source>
</evidence>
<feature type="DNA-binding region" description="OmpR/PhoB-type" evidence="5">
    <location>
        <begin position="1"/>
        <end position="104"/>
    </location>
</feature>
<dbReference type="InterPro" id="IPR001867">
    <property type="entry name" value="OmpR/PhoB-type_DNA-bd"/>
</dbReference>
<proteinExistence type="inferred from homology"/>
<dbReference type="InterPro" id="IPR049052">
    <property type="entry name" value="nSTAND1"/>
</dbReference>
<dbReference type="SMART" id="SM00320">
    <property type="entry name" value="WD40"/>
    <property type="match status" value="5"/>
</dbReference>
<dbReference type="Gene3D" id="1.25.40.10">
    <property type="entry name" value="Tetratricopeptide repeat domain"/>
    <property type="match status" value="1"/>
</dbReference>
<reference evidence="8 9" key="1">
    <citation type="submission" date="2019-09" db="EMBL/GenBank/DDBJ databases">
        <title>Nocardioides panacisoli sp. nov., isolated from the soil of a ginseng field.</title>
        <authorList>
            <person name="Cho C."/>
        </authorList>
    </citation>
    <scope>NUCLEOTIDE SEQUENCE [LARGE SCALE GENOMIC DNA]</scope>
    <source>
        <strain evidence="8 9">BN130099</strain>
    </source>
</reference>
<keyword evidence="6" id="KW-0812">Transmembrane</keyword>
<sequence length="1493" mass="159441">MVVQPYVDRVEFQVLGPLRVLTPEGPVEIRGAKERLLLGHLIARAGKVVASSELVDGLWGDDPPRTAAKSLQTYVLRLRNALEPDRAGEPSLLVTEGQGYRLAIHSVQVDADRFTRLLAAARDGSAHERLERLGEALGLWRGTAYADLAADPVLAGESTRLEALRWSAVEDKLDLELRAGLIGTAVADLERWVLEAPERERLWALLMHGLFLQGRQADALAAYERARQWLAEEIGVDPSAELRQMHARVLAQDPALAPRDRAAATAAVSAAVDEADRSRTDLRDAQTRIATGILDLRQAASAVPPPADRSPWPGLNAYDVDDGPWFAGRERLVAELLARTAGTRCLAVVGASGSGKSSAVRAGLVAGLADGQLPGSAAWETVVLRPGQHPMRELTRHFLSRQRAELGAVLERLVRAPEGTSDRTILVIDQCEEVWTACTDEGERGTFLDTLGALAVDPDNGITLVLVIRADYLADLADARPLAALVENDTVLVGAPSVDDVRRAVTLPAARAGMTFDDGLVDAIVADAGAEPGLLPLLSTALAQLWEERQGHHLTLESYVRLGGLDSAIRHLAETAYGDLEPTAQETMRAVLLRLAGPGDADVATRRRASVAELVSLPHAEVPAVLDRLTGARLVTRDGDVVEVAHEALFREWPRLRDWLREDADGRALRVRLATAAAEWESEGREVALLWTGSRLAAAAEIADDDLESLTGLEREFLAAGRAEADAARIAAEERARSKARQNRRLRVLLVGVLVLLVLAVAAGAIALNARDRAEESAREASDAAVAADAKRLAASALSIEYPDLALLAAVEATSLEQSPETYGALLTLLSRQPEVITRYRIEDRFLRNAATPNGRVVVLSDNVGVLRGLDGSTGKLLWEREDLAADIGHVAMSPDGSVLAATLWAEHSRVEGFDPVTGDTLWQLPLARAQRLAGRGAAPYLWSYLSWTADRRLVFASDTHLFVADVDGRLLHAVPWGRPMREVPTMYVWPDGKVSVGTDDFRSGFVIGPVTGGTHGRTTRIDGIVASVSPDGRRAVLGTDTPEGPQVELVSARDFTPLSGTIALDAGVLLDVDFSPDGRRVAVATDDEDVVILDGRTGGRSGVLSGHSGSVLNLAWAGPGHSMLWTAGRDGTAVEFDVTGQGRVIRTQPSPDAPVAGESAGGVSVWSNFDPYAVNRAFLKTAIGRSRALPLDGLEACPCQVTSTELTPDGRMALGGYASFPPGEPPRADLGQVVVWDTSTSDVVEVVRTPAPVTALAVRRDGTSAVVVTVDGWTVLDLTSFELGDWTALAPIDPFAVTEATARAEIAPDGTRAALLRDNEVLLVDLATGDELASRSLGEGDDLALSAAWAADSSTLISGSLSGRVHVLDGSSLEPVRPTRLVTGGFVIDIEVSDDGSVAATMGTDGDVLLWDAHEWAPYGLPVLDHGEWGYLSFEGDRLRVDHQEGTRSSVSIDPAEWVEAACQAANRDLTEEEFAILLAGVDYHPTCSARD</sequence>
<evidence type="ECO:0000256" key="3">
    <source>
        <dbReference type="ARBA" id="ARBA00023125"/>
    </source>
</evidence>
<dbReference type="SUPFAM" id="SSF48452">
    <property type="entry name" value="TPR-like"/>
    <property type="match status" value="1"/>
</dbReference>
<evidence type="ECO:0000313" key="8">
    <source>
        <dbReference type="EMBL" id="KAA1418616.1"/>
    </source>
</evidence>
<dbReference type="EMBL" id="VUJV01000003">
    <property type="protein sequence ID" value="KAA1418616.1"/>
    <property type="molecule type" value="Genomic_DNA"/>
</dbReference>
<keyword evidence="3 5" id="KW-0238">DNA-binding</keyword>
<keyword evidence="6" id="KW-0472">Membrane</keyword>
<name>A0A5B1LDU4_9ACTN</name>
<dbReference type="Gene3D" id="2.130.10.10">
    <property type="entry name" value="YVTN repeat-like/Quinoprotein amine dehydrogenase"/>
    <property type="match status" value="3"/>
</dbReference>
<dbReference type="InterPro" id="IPR011990">
    <property type="entry name" value="TPR-like_helical_dom_sf"/>
</dbReference>
<evidence type="ECO:0000259" key="7">
    <source>
        <dbReference type="PROSITE" id="PS51755"/>
    </source>
</evidence>
<dbReference type="PANTHER" id="PTHR35807:SF1">
    <property type="entry name" value="TRANSCRIPTIONAL REGULATOR REDD"/>
    <property type="match status" value="1"/>
</dbReference>
<dbReference type="InterPro" id="IPR036388">
    <property type="entry name" value="WH-like_DNA-bd_sf"/>
</dbReference>
<protein>
    <submittedName>
        <fullName evidence="8">PQQ-binding-like beta-propeller repeat protein</fullName>
    </submittedName>
</protein>
<dbReference type="GO" id="GO:0000160">
    <property type="term" value="P:phosphorelay signal transduction system"/>
    <property type="evidence" value="ECO:0007669"/>
    <property type="project" value="InterPro"/>
</dbReference>
<dbReference type="InterPro" id="IPR001680">
    <property type="entry name" value="WD40_rpt"/>
</dbReference>
<dbReference type="InterPro" id="IPR005158">
    <property type="entry name" value="BTAD"/>
</dbReference>
<dbReference type="GO" id="GO:0006355">
    <property type="term" value="P:regulation of DNA-templated transcription"/>
    <property type="evidence" value="ECO:0007669"/>
    <property type="project" value="InterPro"/>
</dbReference>
<reference evidence="8 9" key="2">
    <citation type="submission" date="2019-09" db="EMBL/GenBank/DDBJ databases">
        <authorList>
            <person name="Jin C."/>
        </authorList>
    </citation>
    <scope>NUCLEOTIDE SEQUENCE [LARGE SCALE GENOMIC DNA]</scope>
    <source>
        <strain evidence="8 9">BN130099</strain>
    </source>
</reference>
<keyword evidence="4" id="KW-0804">Transcription</keyword>
<dbReference type="PROSITE" id="PS51755">
    <property type="entry name" value="OMPR_PHOB"/>
    <property type="match status" value="1"/>
</dbReference>
<feature type="transmembrane region" description="Helical" evidence="6">
    <location>
        <begin position="746"/>
        <end position="768"/>
    </location>
</feature>
<dbReference type="Pfam" id="PF00486">
    <property type="entry name" value="Trans_reg_C"/>
    <property type="match status" value="1"/>
</dbReference>
<dbReference type="Gene3D" id="1.10.10.10">
    <property type="entry name" value="Winged helix-like DNA-binding domain superfamily/Winged helix DNA-binding domain"/>
    <property type="match status" value="1"/>
</dbReference>
<dbReference type="CDD" id="cd00267">
    <property type="entry name" value="ABC_ATPase"/>
    <property type="match status" value="1"/>
</dbReference>
<evidence type="ECO:0000256" key="4">
    <source>
        <dbReference type="ARBA" id="ARBA00023163"/>
    </source>
</evidence>
<dbReference type="InterPro" id="IPR027417">
    <property type="entry name" value="P-loop_NTPase"/>
</dbReference>
<dbReference type="CDD" id="cd00383">
    <property type="entry name" value="trans_reg_C"/>
    <property type="match status" value="1"/>
</dbReference>
<dbReference type="InterPro" id="IPR016032">
    <property type="entry name" value="Sig_transdc_resp-reg_C-effctor"/>
</dbReference>
<dbReference type="SUPFAM" id="SSF69322">
    <property type="entry name" value="Tricorn protease domain 2"/>
    <property type="match status" value="1"/>
</dbReference>
<dbReference type="Pfam" id="PF20703">
    <property type="entry name" value="nSTAND1"/>
    <property type="match status" value="1"/>
</dbReference>
<accession>A0A5B1LDU4</accession>
<dbReference type="Pfam" id="PF13360">
    <property type="entry name" value="PQQ_2"/>
    <property type="match status" value="1"/>
</dbReference>
<dbReference type="CDD" id="cd15831">
    <property type="entry name" value="BTAD"/>
    <property type="match status" value="1"/>
</dbReference>
<keyword evidence="2" id="KW-0805">Transcription regulation</keyword>
<dbReference type="GO" id="GO:0005829">
    <property type="term" value="C:cytosol"/>
    <property type="evidence" value="ECO:0007669"/>
    <property type="project" value="UniProtKB-ARBA"/>
</dbReference>
<feature type="domain" description="OmpR/PhoB-type" evidence="7">
    <location>
        <begin position="1"/>
        <end position="104"/>
    </location>
</feature>
<evidence type="ECO:0000256" key="6">
    <source>
        <dbReference type="SAM" id="Phobius"/>
    </source>
</evidence>
<evidence type="ECO:0000313" key="9">
    <source>
        <dbReference type="Proteomes" id="UP000325003"/>
    </source>
</evidence>
<comment type="caution">
    <text evidence="8">The sequence shown here is derived from an EMBL/GenBank/DDBJ whole genome shotgun (WGS) entry which is preliminary data.</text>
</comment>
<organism evidence="8 9">
    <name type="scientific">Nocardioides humilatus</name>
    <dbReference type="NCBI Taxonomy" id="2607660"/>
    <lineage>
        <taxon>Bacteria</taxon>
        <taxon>Bacillati</taxon>
        <taxon>Actinomycetota</taxon>
        <taxon>Actinomycetes</taxon>
        <taxon>Propionibacteriales</taxon>
        <taxon>Nocardioidaceae</taxon>
        <taxon>Nocardioides</taxon>
    </lineage>
</organism>
<dbReference type="PANTHER" id="PTHR35807">
    <property type="entry name" value="TRANSCRIPTIONAL REGULATOR REDD-RELATED"/>
    <property type="match status" value="1"/>
</dbReference>
<dbReference type="RefSeq" id="WP_149727956.1">
    <property type="nucleotide sequence ID" value="NZ_VUJV01000003.1"/>
</dbReference>
<evidence type="ECO:0000256" key="2">
    <source>
        <dbReference type="ARBA" id="ARBA00023015"/>
    </source>
</evidence>
<dbReference type="InterPro" id="IPR002372">
    <property type="entry name" value="PQQ_rpt_dom"/>
</dbReference>